<dbReference type="AlphaFoldDB" id="C7N1M4"/>
<dbReference type="Proteomes" id="UP000002026">
    <property type="component" value="Chromosome"/>
</dbReference>
<protein>
    <submittedName>
        <fullName evidence="1">Uncharacterized protein</fullName>
    </submittedName>
</protein>
<evidence type="ECO:0000313" key="2">
    <source>
        <dbReference type="Proteomes" id="UP000002026"/>
    </source>
</evidence>
<dbReference type="KEGG" id="shi:Shel_02480"/>
<organism evidence="1 2">
    <name type="scientific">Slackia heliotrinireducens (strain ATCC 29202 / DSM 20476 / NCTC 11029 / RHS 1)</name>
    <name type="common">Peptococcus heliotrinreducens</name>
    <dbReference type="NCBI Taxonomy" id="471855"/>
    <lineage>
        <taxon>Bacteria</taxon>
        <taxon>Bacillati</taxon>
        <taxon>Actinomycetota</taxon>
        <taxon>Coriobacteriia</taxon>
        <taxon>Eggerthellales</taxon>
        <taxon>Eggerthellaceae</taxon>
        <taxon>Slackia</taxon>
    </lineage>
</organism>
<dbReference type="HOGENOM" id="CLU_1776204_0_0_11"/>
<dbReference type="EMBL" id="CP001684">
    <property type="protein sequence ID" value="ACV21316.1"/>
    <property type="molecule type" value="Genomic_DNA"/>
</dbReference>
<reference evidence="1 2" key="1">
    <citation type="journal article" date="2009" name="Stand. Genomic Sci.">
        <title>Complete genome sequence of Slackia heliotrinireducens type strain (RHS 1).</title>
        <authorList>
            <person name="Pukall R."/>
            <person name="Lapidus A."/>
            <person name="Nolan M."/>
            <person name="Copeland A."/>
            <person name="Glavina Del Rio T."/>
            <person name="Lucas S."/>
            <person name="Chen F."/>
            <person name="Tice H."/>
            <person name="Cheng J.F."/>
            <person name="Chertkov O."/>
            <person name="Bruce D."/>
            <person name="Goodwin L."/>
            <person name="Kuske C."/>
            <person name="Brettin T."/>
            <person name="Detter J.C."/>
            <person name="Han C."/>
            <person name="Pitluck S."/>
            <person name="Pati A."/>
            <person name="Mavrommatis K."/>
            <person name="Ivanova N."/>
            <person name="Ovchinnikova G."/>
            <person name="Chen A."/>
            <person name="Palaniappan K."/>
            <person name="Schneider S."/>
            <person name="Rohde M."/>
            <person name="Chain P."/>
            <person name="D'haeseleer P."/>
            <person name="Goker M."/>
            <person name="Bristow J."/>
            <person name="Eisen J.A."/>
            <person name="Markowitz V."/>
            <person name="Kyrpides N.C."/>
            <person name="Klenk H.P."/>
            <person name="Hugenholtz P."/>
        </authorList>
    </citation>
    <scope>NUCLEOTIDE SEQUENCE [LARGE SCALE GENOMIC DNA]</scope>
    <source>
        <strain evidence="2">ATCC 29202 / DSM 20476 / NCTC 11029 / RHS 1</strain>
    </source>
</reference>
<accession>C7N1M4</accession>
<evidence type="ECO:0000313" key="1">
    <source>
        <dbReference type="EMBL" id="ACV21316.1"/>
    </source>
</evidence>
<gene>
    <name evidence="1" type="ordered locus">Shel_02480</name>
</gene>
<sequence>MMATADSTSLNDVKYAIAKAWVALWDIKNDIRWEVSPDTQHSEESLVHQTYLDYAQSGMNALHEIRDKAGIFASEDEFKQYTDQFIAERADNKEWTVGPDRENIRMQSFNEAVDAVSRCPEIADPDPIISKLKWTKTAYLEAATII</sequence>
<keyword evidence="2" id="KW-1185">Reference proteome</keyword>
<name>C7N1M4_SLAHD</name>
<proteinExistence type="predicted"/>
<dbReference type="RefSeq" id="WP_012797426.1">
    <property type="nucleotide sequence ID" value="NC_013165.1"/>
</dbReference>